<dbReference type="GO" id="GO:0071765">
    <property type="term" value="P:nuclear inner membrane organization"/>
    <property type="evidence" value="ECO:0007669"/>
    <property type="project" value="InterPro"/>
</dbReference>
<feature type="transmembrane region" description="Helical" evidence="7">
    <location>
        <begin position="502"/>
        <end position="521"/>
    </location>
</feature>
<feature type="transmembrane region" description="Helical" evidence="7">
    <location>
        <begin position="225"/>
        <end position="243"/>
    </location>
</feature>
<keyword evidence="2 7" id="KW-0812">Transmembrane</keyword>
<evidence type="ECO:0000256" key="3">
    <source>
        <dbReference type="ARBA" id="ARBA00022989"/>
    </source>
</evidence>
<dbReference type="AlphaFoldDB" id="A0A2H3JAP1"/>
<gene>
    <name evidence="9" type="ORF">WOLCODRAFT_129941</name>
</gene>
<proteinExistence type="predicted"/>
<accession>A0A2H3JAP1</accession>
<evidence type="ECO:0000256" key="1">
    <source>
        <dbReference type="ARBA" id="ARBA00004473"/>
    </source>
</evidence>
<dbReference type="EMBL" id="KB467831">
    <property type="protein sequence ID" value="PCH33734.1"/>
    <property type="molecule type" value="Genomic_DNA"/>
</dbReference>
<evidence type="ECO:0000256" key="7">
    <source>
        <dbReference type="SAM" id="Phobius"/>
    </source>
</evidence>
<name>A0A2H3JAP1_WOLCO</name>
<evidence type="ECO:0000256" key="2">
    <source>
        <dbReference type="ARBA" id="ARBA00022692"/>
    </source>
</evidence>
<evidence type="ECO:0000256" key="6">
    <source>
        <dbReference type="SAM" id="MobiDB-lite"/>
    </source>
</evidence>
<dbReference type="OMA" id="CQTNQML"/>
<dbReference type="PANTHER" id="PTHR28538">
    <property type="entry name" value="INTEGRAL INNER NUCLEAR MEMBRANE PROTEIN IMA1"/>
    <property type="match status" value="1"/>
</dbReference>
<evidence type="ECO:0000256" key="4">
    <source>
        <dbReference type="ARBA" id="ARBA00023136"/>
    </source>
</evidence>
<dbReference type="GO" id="GO:0034992">
    <property type="term" value="C:microtubule organizing center attachment site"/>
    <property type="evidence" value="ECO:0007669"/>
    <property type="project" value="TreeGrafter"/>
</dbReference>
<dbReference type="STRING" id="742152.A0A2H3JAP1"/>
<dbReference type="InterPro" id="IPR042321">
    <property type="entry name" value="Ima1"/>
</dbReference>
<dbReference type="GO" id="GO:0044732">
    <property type="term" value="C:mitotic spindle pole body"/>
    <property type="evidence" value="ECO:0007669"/>
    <property type="project" value="TreeGrafter"/>
</dbReference>
<feature type="region of interest" description="Disordered" evidence="6">
    <location>
        <begin position="424"/>
        <end position="445"/>
    </location>
</feature>
<reference evidence="9 10" key="1">
    <citation type="journal article" date="2012" name="Science">
        <title>The Paleozoic origin of enzymatic lignin decomposition reconstructed from 31 fungal genomes.</title>
        <authorList>
            <person name="Floudas D."/>
            <person name="Binder M."/>
            <person name="Riley R."/>
            <person name="Barry K."/>
            <person name="Blanchette R.A."/>
            <person name="Henrissat B."/>
            <person name="Martinez A.T."/>
            <person name="Otillar R."/>
            <person name="Spatafora J.W."/>
            <person name="Yadav J.S."/>
            <person name="Aerts A."/>
            <person name="Benoit I."/>
            <person name="Boyd A."/>
            <person name="Carlson A."/>
            <person name="Copeland A."/>
            <person name="Coutinho P.M."/>
            <person name="de Vries R.P."/>
            <person name="Ferreira P."/>
            <person name="Findley K."/>
            <person name="Foster B."/>
            <person name="Gaskell J."/>
            <person name="Glotzer D."/>
            <person name="Gorecki P."/>
            <person name="Heitman J."/>
            <person name="Hesse C."/>
            <person name="Hori C."/>
            <person name="Igarashi K."/>
            <person name="Jurgens J.A."/>
            <person name="Kallen N."/>
            <person name="Kersten P."/>
            <person name="Kohler A."/>
            <person name="Kuees U."/>
            <person name="Kumar T.K.A."/>
            <person name="Kuo A."/>
            <person name="LaButti K."/>
            <person name="Larrondo L.F."/>
            <person name="Lindquist E."/>
            <person name="Ling A."/>
            <person name="Lombard V."/>
            <person name="Lucas S."/>
            <person name="Lundell T."/>
            <person name="Martin R."/>
            <person name="McLaughlin D.J."/>
            <person name="Morgenstern I."/>
            <person name="Morin E."/>
            <person name="Murat C."/>
            <person name="Nagy L.G."/>
            <person name="Nolan M."/>
            <person name="Ohm R.A."/>
            <person name="Patyshakuliyeva A."/>
            <person name="Rokas A."/>
            <person name="Ruiz-Duenas F.J."/>
            <person name="Sabat G."/>
            <person name="Salamov A."/>
            <person name="Samejima M."/>
            <person name="Schmutz J."/>
            <person name="Slot J.C."/>
            <person name="St John F."/>
            <person name="Stenlid J."/>
            <person name="Sun H."/>
            <person name="Sun S."/>
            <person name="Syed K."/>
            <person name="Tsang A."/>
            <person name="Wiebenga A."/>
            <person name="Young D."/>
            <person name="Pisabarro A."/>
            <person name="Eastwood D.C."/>
            <person name="Martin F."/>
            <person name="Cullen D."/>
            <person name="Grigoriev I.V."/>
            <person name="Hibbett D.S."/>
        </authorList>
    </citation>
    <scope>NUCLEOTIDE SEQUENCE [LARGE SCALE GENOMIC DNA]</scope>
    <source>
        <strain evidence="9 10">MD-104</strain>
    </source>
</reference>
<dbReference type="Proteomes" id="UP000218811">
    <property type="component" value="Unassembled WGS sequence"/>
</dbReference>
<keyword evidence="10" id="KW-1185">Reference proteome</keyword>
<evidence type="ECO:0000259" key="8">
    <source>
        <dbReference type="Pfam" id="PF09779"/>
    </source>
</evidence>
<keyword evidence="3 7" id="KW-1133">Transmembrane helix</keyword>
<dbReference type="GO" id="GO:0034506">
    <property type="term" value="C:chromosome, centromeric core domain"/>
    <property type="evidence" value="ECO:0007669"/>
    <property type="project" value="TreeGrafter"/>
</dbReference>
<evidence type="ECO:0000313" key="10">
    <source>
        <dbReference type="Proteomes" id="UP000218811"/>
    </source>
</evidence>
<dbReference type="Pfam" id="PF09779">
    <property type="entry name" value="Ima1_N"/>
    <property type="match status" value="1"/>
</dbReference>
<dbReference type="OrthoDB" id="5966927at2759"/>
<dbReference type="GO" id="GO:0005637">
    <property type="term" value="C:nuclear inner membrane"/>
    <property type="evidence" value="ECO:0007669"/>
    <property type="project" value="UniProtKB-SubCell"/>
</dbReference>
<dbReference type="PANTHER" id="PTHR28538:SF1">
    <property type="entry name" value="INTEGRAL INNER NUCLEAR MEMBRANE PROTEIN IMA1"/>
    <property type="match status" value="1"/>
</dbReference>
<organism evidence="9 10">
    <name type="scientific">Wolfiporia cocos (strain MD-104)</name>
    <name type="common">Brown rot fungus</name>
    <dbReference type="NCBI Taxonomy" id="742152"/>
    <lineage>
        <taxon>Eukaryota</taxon>
        <taxon>Fungi</taxon>
        <taxon>Dikarya</taxon>
        <taxon>Basidiomycota</taxon>
        <taxon>Agaricomycotina</taxon>
        <taxon>Agaricomycetes</taxon>
        <taxon>Polyporales</taxon>
        <taxon>Phaeolaceae</taxon>
        <taxon>Wolfiporia</taxon>
    </lineage>
</organism>
<feature type="domain" description="Ima1 N-terminal" evidence="8">
    <location>
        <begin position="11"/>
        <end position="140"/>
    </location>
</feature>
<protein>
    <recommendedName>
        <fullName evidence="8">Ima1 N-terminal domain-containing protein</fullName>
    </recommendedName>
</protein>
<comment type="subcellular location">
    <subcellularLocation>
        <location evidence="1">Nucleus inner membrane</location>
        <topology evidence="1">Multi-pass membrane protein</topology>
    </subcellularLocation>
</comment>
<evidence type="ECO:0000256" key="5">
    <source>
        <dbReference type="ARBA" id="ARBA00023242"/>
    </source>
</evidence>
<evidence type="ECO:0000313" key="9">
    <source>
        <dbReference type="EMBL" id="PCH33734.1"/>
    </source>
</evidence>
<feature type="transmembrane region" description="Helical" evidence="7">
    <location>
        <begin position="192"/>
        <end position="213"/>
    </location>
</feature>
<feature type="transmembrane region" description="Helical" evidence="7">
    <location>
        <begin position="264"/>
        <end position="287"/>
    </location>
</feature>
<keyword evidence="4 7" id="KW-0472">Membrane</keyword>
<sequence>MSRLFRTHSSVSCFFCQSTIAPPPRNPRCFRCPHCDCWNRFDAKGEIISHDAAMYDESMNVRSFELRGSPRKDRLPTTHSTNFFCRTCQTNQMLIANLLSNYLPSPEHPKYQQRSAALAEYQRSIEARYPPVCENCAPAIEEEIRKRDHMAQTQALGTFLSKSKRARQELSARSQHDRIRMMREIILWRARGLLWILTLVCTIAGHVATAAGYTPISIPDRIKLIIPFVALLSLFWTAWDPTFAKLRRAQYQGRDLRQRGKQDYNLLQIAAWTFRCVTSLLLAFPLIAPGWTVLHFLVDPSALKARIYSSLMIVIELAILIRSQIVLRLERPPPVRLTLSSPSRQTSLVPTSRAASPAEPDLFLAPLTLSSKPVMTHPPTETAPHPIFGVPSLPTWSAPPPRASIFPAETSFNTAMDIEEDNRFSTDDPDAMDWTPIKPNTNGWAHTNADDGSWMRPQRFFAPEEPTGLEHLFASTVRLTDDESNAISTRRLLVELVSRMKWMWLGALIIVPLAAVAYNLGRSSSRNIVTTGMS</sequence>
<keyword evidence="5" id="KW-0539">Nucleus</keyword>
<dbReference type="InterPro" id="IPR018617">
    <property type="entry name" value="Ima1_N"/>
</dbReference>